<keyword evidence="1" id="KW-1133">Transmembrane helix</keyword>
<gene>
    <name evidence="2" type="ORF">HB770_15500</name>
</gene>
<dbReference type="EMBL" id="CP050549">
    <property type="protein sequence ID" value="QND41556.1"/>
    <property type="molecule type" value="Genomic_DNA"/>
</dbReference>
<evidence type="ECO:0000313" key="2">
    <source>
        <dbReference type="EMBL" id="QND41556.1"/>
    </source>
</evidence>
<keyword evidence="1" id="KW-0812">Transmembrane</keyword>
<feature type="transmembrane region" description="Helical" evidence="1">
    <location>
        <begin position="7"/>
        <end position="27"/>
    </location>
</feature>
<dbReference type="Proteomes" id="UP000515518">
    <property type="component" value="Chromosome"/>
</dbReference>
<evidence type="ECO:0000256" key="1">
    <source>
        <dbReference type="SAM" id="Phobius"/>
    </source>
</evidence>
<proteinExistence type="predicted"/>
<keyword evidence="1" id="KW-0472">Membrane</keyword>
<protein>
    <recommendedName>
        <fullName evidence="4">Transmembrane protein</fullName>
    </recommendedName>
</protein>
<organism evidence="2 3">
    <name type="scientific">Rhizobium leguminosarum bv. viciae</name>
    <dbReference type="NCBI Taxonomy" id="387"/>
    <lineage>
        <taxon>Bacteria</taxon>
        <taxon>Pseudomonadati</taxon>
        <taxon>Pseudomonadota</taxon>
        <taxon>Alphaproteobacteria</taxon>
        <taxon>Hyphomicrobiales</taxon>
        <taxon>Rhizobiaceae</taxon>
        <taxon>Rhizobium/Agrobacterium group</taxon>
        <taxon>Rhizobium</taxon>
    </lineage>
</organism>
<evidence type="ECO:0000313" key="3">
    <source>
        <dbReference type="Proteomes" id="UP000515518"/>
    </source>
</evidence>
<dbReference type="AlphaFoldDB" id="A0A7G6RH24"/>
<sequence>MKDYLPYAAGALAGLLVALLMSGLLGLTETPQLVLFALLLKQSAVRSLNAFAIAKPNNS</sequence>
<evidence type="ECO:0008006" key="4">
    <source>
        <dbReference type="Google" id="ProtNLM"/>
    </source>
</evidence>
<accession>A0A7G6RH24</accession>
<reference evidence="3" key="1">
    <citation type="journal article" date="2020" name="Mol. Plant Microbe">
        <title>Rhizobial microsymbionts of the narrowly endemic Oxytropis species growing in Kamchatka are characterized by significant genetic diversity and possess a set of genes that are associated with T3SS and T6SS secretion systems and can affect the development of symbiosis.</title>
        <authorList>
            <person name="Safronova V."/>
            <person name="Guro P."/>
            <person name="Sazanova A."/>
            <person name="Kuznetsova I."/>
            <person name="Belimov A."/>
            <person name="Yakubov V."/>
            <person name="Chirak E."/>
            <person name="Afonin A."/>
            <person name="Gogolev Y."/>
            <person name="Andronov E."/>
            <person name="Tikhonovich I."/>
        </authorList>
    </citation>
    <scope>NUCLEOTIDE SEQUENCE [LARGE SCALE GENOMIC DNA]</scope>
    <source>
        <strain evidence="3">RCAM0610</strain>
    </source>
</reference>
<name>A0A7G6RH24_RHILV</name>